<accession>A0A510A9Y3</accession>
<keyword evidence="7 12" id="KW-0106">Calcium</keyword>
<keyword evidence="3 12" id="KW-1146">T=13 icosahedral capsid protein</keyword>
<dbReference type="HAMAP" id="MF_04130">
    <property type="entry name" value="Rota_VP7"/>
    <property type="match status" value="1"/>
</dbReference>
<keyword evidence="9 12" id="KW-1015">Disulfide bond</keyword>
<evidence type="ECO:0000256" key="7">
    <source>
        <dbReference type="ARBA" id="ARBA00022837"/>
    </source>
</evidence>
<evidence type="ECO:0000256" key="5">
    <source>
        <dbReference type="ARBA" id="ARBA00022729"/>
    </source>
</evidence>
<evidence type="ECO:0000256" key="1">
    <source>
        <dbReference type="ARBA" id="ARBA00022561"/>
    </source>
</evidence>
<dbReference type="EMBL" id="MF522389">
    <property type="protein sequence ID" value="ASV45333.1"/>
    <property type="molecule type" value="Genomic_RNA"/>
</dbReference>
<dbReference type="GO" id="GO:0016020">
    <property type="term" value="C:membrane"/>
    <property type="evidence" value="ECO:0007669"/>
    <property type="project" value="InterPro"/>
</dbReference>
<evidence type="ECO:0000256" key="6">
    <source>
        <dbReference type="ARBA" id="ARBA00022770"/>
    </source>
</evidence>
<keyword evidence="11 12" id="KW-1038">Host endoplasmic reticulum</keyword>
<keyword evidence="1 12" id="KW-0167">Capsid protein</keyword>
<comment type="function">
    <text evidence="12">Calcium-binding protein that interacts with rotavirus cell receptors once the initial attachment by VP4 has been achieved. Rotavirus attachment and entry into the host cell probably involves multiple sequential contacts between the outer capsid proteins VP4 and VP7, and the cell receptors. Following entry into the host cell, low intracellular or intravesicular Ca(2+) concentration probably causes the calcium-stabilized VP7 trimers to dissociate from the virion. This step is probably necessary for the membrane-disrupting entry step and the release of VP4, which is locked onto the virion by VP7.</text>
</comment>
<dbReference type="Pfam" id="PF05868">
    <property type="entry name" value="Rotavirus_VP7"/>
    <property type="match status" value="1"/>
</dbReference>
<reference evidence="13" key="1">
    <citation type="submission" date="2017-07" db="EMBL/GenBank/DDBJ databases">
        <title>Global phylogenetic analysis and classification of rotavirus B VP7 sequences and the porcine rotavirus B VP7 sequences evolution in United States.</title>
        <authorList>
            <person name="Chen F."/>
            <person name="Marthaler D.P."/>
        </authorList>
    </citation>
    <scope>NUCLEOTIDE SEQUENCE</scope>
    <source>
        <strain evidence="13">RVB/Pig-wt/USA/MN-127/2014</strain>
    </source>
</reference>
<keyword evidence="10 12" id="KW-0325">Glycoprotein</keyword>
<keyword evidence="6 12" id="KW-1152">Outer capsid protein</keyword>
<evidence type="ECO:0000256" key="9">
    <source>
        <dbReference type="ARBA" id="ARBA00023157"/>
    </source>
</evidence>
<evidence type="ECO:0000256" key="10">
    <source>
        <dbReference type="ARBA" id="ARBA00023180"/>
    </source>
</evidence>
<keyword evidence="4 12" id="KW-0479">Metal-binding</keyword>
<dbReference type="GO" id="GO:0044166">
    <property type="term" value="C:host cell endoplasmic reticulum lumen"/>
    <property type="evidence" value="ECO:0007669"/>
    <property type="project" value="UniProtKB-SubCell"/>
</dbReference>
<evidence type="ECO:0000313" key="13">
    <source>
        <dbReference type="EMBL" id="ASV45333.1"/>
    </source>
</evidence>
<dbReference type="InterPro" id="IPR001963">
    <property type="entry name" value="VP7"/>
</dbReference>
<proteinExistence type="inferred from homology"/>
<name>A0A510A9Y3_9REOV</name>
<gene>
    <name evidence="13" type="primary">VP7</name>
</gene>
<evidence type="ECO:0000256" key="4">
    <source>
        <dbReference type="ARBA" id="ARBA00022723"/>
    </source>
</evidence>
<dbReference type="InterPro" id="IPR008818">
    <property type="entry name" value="Rotavirus_VP7"/>
</dbReference>
<dbReference type="GO" id="GO:0046872">
    <property type="term" value="F:metal ion binding"/>
    <property type="evidence" value="ECO:0007669"/>
    <property type="project" value="UniProtKB-KW"/>
</dbReference>
<evidence type="ECO:0000256" key="12">
    <source>
        <dbReference type="HAMAP-Rule" id="MF_04130"/>
    </source>
</evidence>
<evidence type="ECO:0000256" key="2">
    <source>
        <dbReference type="ARBA" id="ARBA00022581"/>
    </source>
</evidence>
<evidence type="ECO:0000256" key="8">
    <source>
        <dbReference type="ARBA" id="ARBA00022844"/>
    </source>
</evidence>
<keyword evidence="8 12" id="KW-0946">Virion</keyword>
<comment type="subcellular location">
    <subcellularLocation>
        <location evidence="12">Virion</location>
    </subcellularLocation>
    <subcellularLocation>
        <location evidence="12">Host endoplasmic reticulum lumen</location>
    </subcellularLocation>
    <text evidence="12">The outer layer contains 780 copies of VP7, grouped as 260 trimers. Immature double-layered particles assembled in the cytoplasm bud across the membrane of the endoplasmic reticulum, acquiring during this process a transient lipid membrane that is modified with the ER resident viral glycoproteins NSP4 and VP7; these enveloped particles also contain VP4. As the particles move towards the interior of the ER cisternae, the transient lipid membrane and the non-structural protein NSP4 are lost, while the virus surface proteins VP4 and VP7 rearrange to form the outermost virus protein layer, yielding mature infectious triple-layered particles.</text>
</comment>
<comment type="similarity">
    <text evidence="12">Belongs to the rotavirus VP7 family.</text>
</comment>
<organism evidence="13">
    <name type="scientific">Rotavirus B</name>
    <dbReference type="NCBI Taxonomy" id="28876"/>
    <lineage>
        <taxon>Viruses</taxon>
        <taxon>Riboviria</taxon>
        <taxon>Orthornavirae</taxon>
        <taxon>Duplornaviricota</taxon>
        <taxon>Resentoviricetes</taxon>
        <taxon>Reovirales</taxon>
        <taxon>Sedoreoviridae</taxon>
        <taxon>Rotavirus</taxon>
        <taxon>Rotavirus betagastroenteritidis</taxon>
    </lineage>
</organism>
<keyword evidence="2 12" id="KW-0945">Host-virus interaction</keyword>
<dbReference type="GO" id="GO:0039624">
    <property type="term" value="C:viral outer capsid"/>
    <property type="evidence" value="ECO:0007669"/>
    <property type="project" value="UniProtKB-UniRule"/>
</dbReference>
<protein>
    <recommendedName>
        <fullName evidence="12">Outer capsid glycoprotein VP7</fullName>
    </recommendedName>
</protein>
<keyword evidence="5" id="KW-0732">Signal</keyword>
<evidence type="ECO:0000256" key="11">
    <source>
        <dbReference type="ARBA" id="ARBA00023184"/>
    </source>
</evidence>
<sequence length="249" mass="28976">MAFTLLLVLAACANAQLNIIPTDDPEICFLYADDFQNEAKEYTGNFSQIFETYDSTTLSFNIYGKDNYDVINILSQYDYSTCDVLAIDVLYPDMDFNVFLQSENNCSKYSGNKIHYIQLPREKEYFVYSKNLKFCPLSDSLIGMFCDTQLHLTYFNISKNSQYDVTDIPEFTSRGYTFYSQDPFYVCQRVSENPWVNVHLFYRSNAPSGVISRQVNWGNVWTNIKSFAQIVYKVLDIFFNNSRSFEPRA</sequence>
<dbReference type="GO" id="GO:0039621">
    <property type="term" value="C:T=13 icosahedral viral capsid"/>
    <property type="evidence" value="ECO:0007669"/>
    <property type="project" value="UniProtKB-UniRule"/>
</dbReference>
<comment type="subunit">
    <text evidence="12">Homotrimer; disulfide-linked. 2 Ca(2+) ions bound at each subunit interface in the trimer hold the trimer together. Interacts with the intermediate capsid protein VP6. Interacts with the outer capsid protein VP5*.</text>
</comment>
<evidence type="ECO:0000256" key="3">
    <source>
        <dbReference type="ARBA" id="ARBA00022708"/>
    </source>
</evidence>